<dbReference type="PANTHER" id="PTHR21256:SF2">
    <property type="entry name" value="HISTIDINE BIOSYNTHESIS TRIFUNCTIONAL PROTEIN"/>
    <property type="match status" value="1"/>
</dbReference>
<reference evidence="12 13" key="1">
    <citation type="submission" date="2015-03" db="EMBL/GenBank/DDBJ databases">
        <title>Genome assembly of Sandaracinus amylolyticus DSM 53668.</title>
        <authorList>
            <person name="Sharma G."/>
            <person name="Subramanian S."/>
        </authorList>
    </citation>
    <scope>NUCLEOTIDE SEQUENCE [LARGE SCALE GENOMIC DNA]</scope>
    <source>
        <strain evidence="12 13">DSM 53668</strain>
    </source>
</reference>
<dbReference type="GO" id="GO:0008270">
    <property type="term" value="F:zinc ion binding"/>
    <property type="evidence" value="ECO:0007669"/>
    <property type="project" value="UniProtKB-UniRule"/>
</dbReference>
<feature type="binding site" evidence="5 9">
    <location>
        <position position="354"/>
    </location>
    <ligand>
        <name>substrate</name>
    </ligand>
</feature>
<dbReference type="PANTHER" id="PTHR21256">
    <property type="entry name" value="HISTIDINOL DEHYDROGENASE HDH"/>
    <property type="match status" value="1"/>
</dbReference>
<dbReference type="Gene3D" id="3.40.50.1980">
    <property type="entry name" value="Nitrogenase molybdenum iron protein domain"/>
    <property type="match status" value="2"/>
</dbReference>
<dbReference type="GO" id="GO:0000105">
    <property type="term" value="P:L-histidine biosynthetic process"/>
    <property type="evidence" value="ECO:0007669"/>
    <property type="project" value="UniProtKB-UniRule"/>
</dbReference>
<dbReference type="Proteomes" id="UP000034883">
    <property type="component" value="Chromosome"/>
</dbReference>
<feature type="binding site" evidence="5 9">
    <location>
        <position position="413"/>
    </location>
    <ligand>
        <name>substrate</name>
    </ligand>
</feature>
<dbReference type="SUPFAM" id="SSF53720">
    <property type="entry name" value="ALDH-like"/>
    <property type="match status" value="1"/>
</dbReference>
<comment type="similarity">
    <text evidence="1 5 6 11">Belongs to the histidinol dehydrogenase family.</text>
</comment>
<dbReference type="PIRSF" id="PIRSF000099">
    <property type="entry name" value="Histidinol_dh"/>
    <property type="match status" value="1"/>
</dbReference>
<feature type="binding site" evidence="5 8">
    <location>
        <position position="184"/>
    </location>
    <ligand>
        <name>NAD(+)</name>
        <dbReference type="ChEBI" id="CHEBI:57540"/>
    </ligand>
</feature>
<dbReference type="InterPro" id="IPR012131">
    <property type="entry name" value="Hstdl_DH"/>
</dbReference>
<dbReference type="OrthoDB" id="9805269at2"/>
<dbReference type="EMBL" id="CP011125">
    <property type="protein sequence ID" value="AKF04902.1"/>
    <property type="molecule type" value="Genomic_DNA"/>
</dbReference>
<feature type="binding site" evidence="5 9">
    <location>
        <position position="230"/>
    </location>
    <ligand>
        <name>substrate</name>
    </ligand>
</feature>
<feature type="binding site" evidence="5 10">
    <location>
        <position position="255"/>
    </location>
    <ligand>
        <name>Zn(2+)</name>
        <dbReference type="ChEBI" id="CHEBI:29105"/>
    </ligand>
</feature>
<dbReference type="Gene3D" id="1.20.5.1300">
    <property type="match status" value="1"/>
</dbReference>
<feature type="binding site" evidence="5 9">
    <location>
        <position position="408"/>
    </location>
    <ligand>
        <name>substrate</name>
    </ligand>
</feature>
<evidence type="ECO:0000256" key="10">
    <source>
        <dbReference type="PIRSR" id="PIRSR000099-4"/>
    </source>
</evidence>
<keyword evidence="4 5" id="KW-0560">Oxidoreductase</keyword>
<evidence type="ECO:0000313" key="12">
    <source>
        <dbReference type="EMBL" id="AKF04902.1"/>
    </source>
</evidence>
<sequence>MLTIHARGTKEYDAALASLSRRGDADLERVEPEVRPILRAVRERGDAAIHEYTERFDKRTIERIVLDRDAIVAGARALDPAIRARLEEAGERIRKYHEHQREPGFRYEEGGISLGLRVRPVKAAGVYAPGGKARYPSSVLMAAVPAAVAGVPRIVLATPRPTAEILAAAEIAGVTEVVDCGGAQAIAALAYGTESVGRVDKIVGPGNIYVACAKRLVFGVVDIDSIAGPSEILVVADDQADPRVVAADLLSQAEHDEDAYALLVTLSEAQARAVSREVERQLALLPRREVAEVSIREHGWAFIAGDLAEAARVADSLAAEHLSLQVRAPEALLESIGAAGAAFLGDHTPEAAGDYAAGPSHVLPTGGAARFASPLGVWDFVVRTSLIAYSRDAIRKQADLLEELARLEGLEAHARAVAVRRID</sequence>
<dbReference type="STRING" id="927083.DB32_002051"/>
<comment type="pathway">
    <text evidence="5">Amino-acid biosynthesis; L-histidine biosynthesis; L-histidine from 5-phospho-alpha-D-ribose 1-diphosphate: step 9/9.</text>
</comment>
<dbReference type="EC" id="1.1.1.23" evidence="5"/>
<dbReference type="NCBIfam" id="TIGR00069">
    <property type="entry name" value="hisD"/>
    <property type="match status" value="1"/>
</dbReference>
<dbReference type="PRINTS" id="PR00083">
    <property type="entry name" value="HOLDHDRGNASE"/>
</dbReference>
<protein>
    <recommendedName>
        <fullName evidence="5">Histidinol dehydrogenase</fullName>
        <shortName evidence="5">HDH</shortName>
        <ecNumber evidence="5">1.1.1.23</ecNumber>
    </recommendedName>
</protein>
<evidence type="ECO:0000256" key="3">
    <source>
        <dbReference type="ARBA" id="ARBA00022833"/>
    </source>
</evidence>
<organism evidence="12 13">
    <name type="scientific">Sandaracinus amylolyticus</name>
    <dbReference type="NCBI Taxonomy" id="927083"/>
    <lineage>
        <taxon>Bacteria</taxon>
        <taxon>Pseudomonadati</taxon>
        <taxon>Myxococcota</taxon>
        <taxon>Polyangia</taxon>
        <taxon>Polyangiales</taxon>
        <taxon>Sandaracinaceae</taxon>
        <taxon>Sandaracinus</taxon>
    </lineage>
</organism>
<dbReference type="CDD" id="cd06572">
    <property type="entry name" value="Histidinol_dh"/>
    <property type="match status" value="1"/>
</dbReference>
<feature type="binding site" evidence="5 9">
    <location>
        <position position="252"/>
    </location>
    <ligand>
        <name>substrate</name>
    </ligand>
</feature>
<evidence type="ECO:0000313" key="13">
    <source>
        <dbReference type="Proteomes" id="UP000034883"/>
    </source>
</evidence>
<dbReference type="FunFam" id="3.40.50.1980:FF:000001">
    <property type="entry name" value="Histidinol dehydrogenase"/>
    <property type="match status" value="1"/>
</dbReference>
<keyword evidence="5" id="KW-0028">Amino-acid biosynthesis</keyword>
<evidence type="ECO:0000256" key="7">
    <source>
        <dbReference type="PIRSR" id="PIRSR000099-1"/>
    </source>
</evidence>
<dbReference type="GO" id="GO:0005829">
    <property type="term" value="C:cytosol"/>
    <property type="evidence" value="ECO:0007669"/>
    <property type="project" value="TreeGrafter"/>
</dbReference>
<feature type="active site" description="Proton acceptor" evidence="5 7">
    <location>
        <position position="321"/>
    </location>
</feature>
<keyword evidence="3 5" id="KW-0862">Zinc</keyword>
<dbReference type="GO" id="GO:0004399">
    <property type="term" value="F:histidinol dehydrogenase activity"/>
    <property type="evidence" value="ECO:0007669"/>
    <property type="project" value="UniProtKB-UniRule"/>
</dbReference>
<keyword evidence="5 8" id="KW-0520">NAD</keyword>
<feature type="binding site" evidence="5 8">
    <location>
        <position position="207"/>
    </location>
    <ligand>
        <name>NAD(+)</name>
        <dbReference type="ChEBI" id="CHEBI:57540"/>
    </ligand>
</feature>
<dbReference type="InterPro" id="IPR022695">
    <property type="entry name" value="Histidinol_DH_monofunct"/>
</dbReference>
<evidence type="ECO:0000256" key="11">
    <source>
        <dbReference type="RuleBase" id="RU004175"/>
    </source>
</evidence>
<dbReference type="Pfam" id="PF00815">
    <property type="entry name" value="Histidinol_dh"/>
    <property type="match status" value="1"/>
</dbReference>
<proteinExistence type="inferred from homology"/>
<evidence type="ECO:0000256" key="6">
    <source>
        <dbReference type="PIRNR" id="PIRNR000099"/>
    </source>
</evidence>
<accession>A0A0F6W1K5</accession>
<evidence type="ECO:0000256" key="9">
    <source>
        <dbReference type="PIRSR" id="PIRSR000099-3"/>
    </source>
</evidence>
<dbReference type="KEGG" id="samy:DB32_002051"/>
<comment type="cofactor">
    <cofactor evidence="5 10">
        <name>Zn(2+)</name>
        <dbReference type="ChEBI" id="CHEBI:29105"/>
    </cofactor>
    <text evidence="5 10">Binds 1 zinc ion per subunit.</text>
</comment>
<dbReference type="InterPro" id="IPR016161">
    <property type="entry name" value="Ald_DH/histidinol_DH"/>
</dbReference>
<dbReference type="UniPathway" id="UPA00031">
    <property type="reaction ID" value="UER00014"/>
</dbReference>
<feature type="active site" description="Proton acceptor" evidence="5 7">
    <location>
        <position position="320"/>
    </location>
</feature>
<feature type="binding site" evidence="5 9">
    <location>
        <position position="321"/>
    </location>
    <ligand>
        <name>substrate</name>
    </ligand>
</feature>
<evidence type="ECO:0000256" key="2">
    <source>
        <dbReference type="ARBA" id="ARBA00022723"/>
    </source>
</evidence>
<comment type="function">
    <text evidence="5">Catalyzes the sequential NAD-dependent oxidations of L-histidinol to L-histidinaldehyde and then to L-histidine.</text>
</comment>
<dbReference type="RefSeq" id="WP_053232198.1">
    <property type="nucleotide sequence ID" value="NZ_CP011125.1"/>
</dbReference>
<dbReference type="GO" id="GO:0051287">
    <property type="term" value="F:NAD binding"/>
    <property type="evidence" value="ECO:0007669"/>
    <property type="project" value="InterPro"/>
</dbReference>
<keyword evidence="5" id="KW-0368">Histidine biosynthesis</keyword>
<feature type="binding site" evidence="5 10">
    <location>
        <position position="413"/>
    </location>
    <ligand>
        <name>Zn(2+)</name>
        <dbReference type="ChEBI" id="CHEBI:29105"/>
    </ligand>
</feature>
<comment type="catalytic activity">
    <reaction evidence="5">
        <text>L-histidinol + 2 NAD(+) + H2O = L-histidine + 2 NADH + 3 H(+)</text>
        <dbReference type="Rhea" id="RHEA:20641"/>
        <dbReference type="ChEBI" id="CHEBI:15377"/>
        <dbReference type="ChEBI" id="CHEBI:15378"/>
        <dbReference type="ChEBI" id="CHEBI:57540"/>
        <dbReference type="ChEBI" id="CHEBI:57595"/>
        <dbReference type="ChEBI" id="CHEBI:57699"/>
        <dbReference type="ChEBI" id="CHEBI:57945"/>
        <dbReference type="EC" id="1.1.1.23"/>
    </reaction>
</comment>
<name>A0A0F6W1K5_9BACT</name>
<keyword evidence="13" id="KW-1185">Reference proteome</keyword>
<evidence type="ECO:0000256" key="8">
    <source>
        <dbReference type="PIRSR" id="PIRSR000099-2"/>
    </source>
</evidence>
<feature type="binding site" evidence="5 10">
    <location>
        <position position="354"/>
    </location>
    <ligand>
        <name>Zn(2+)</name>
        <dbReference type="ChEBI" id="CHEBI:29105"/>
    </ligand>
</feature>
<dbReference type="HAMAP" id="MF_01024">
    <property type="entry name" value="HisD"/>
    <property type="match status" value="1"/>
</dbReference>
<evidence type="ECO:0000256" key="1">
    <source>
        <dbReference type="ARBA" id="ARBA00010178"/>
    </source>
</evidence>
<feature type="binding site" evidence="5 9">
    <location>
        <position position="255"/>
    </location>
    <ligand>
        <name>substrate</name>
    </ligand>
</feature>
<feature type="binding site" evidence="5 8">
    <location>
        <position position="127"/>
    </location>
    <ligand>
        <name>NAD(+)</name>
        <dbReference type="ChEBI" id="CHEBI:57540"/>
    </ligand>
</feature>
<dbReference type="InterPro" id="IPR001692">
    <property type="entry name" value="Histidinol_DH_CS"/>
</dbReference>
<evidence type="ECO:0000256" key="5">
    <source>
        <dbReference type="HAMAP-Rule" id="MF_01024"/>
    </source>
</evidence>
<feature type="binding site" evidence="5 10">
    <location>
        <position position="252"/>
    </location>
    <ligand>
        <name>Zn(2+)</name>
        <dbReference type="ChEBI" id="CHEBI:29105"/>
    </ligand>
</feature>
<keyword evidence="2 5" id="KW-0479">Metal-binding</keyword>
<dbReference type="AlphaFoldDB" id="A0A0F6W1K5"/>
<dbReference type="PROSITE" id="PS00611">
    <property type="entry name" value="HISOL_DEHYDROGENASE"/>
    <property type="match status" value="1"/>
</dbReference>
<gene>
    <name evidence="5" type="primary">hisD</name>
    <name evidence="12" type="ORF">DB32_002051</name>
</gene>
<evidence type="ECO:0000256" key="4">
    <source>
        <dbReference type="ARBA" id="ARBA00023002"/>
    </source>
</evidence>